<dbReference type="Pfam" id="PF11172">
    <property type="entry name" value="DUF2959"/>
    <property type="match status" value="1"/>
</dbReference>
<dbReference type="InterPro" id="IPR021342">
    <property type="entry name" value="DUF2959"/>
</dbReference>
<dbReference type="OrthoDB" id="9780401at2"/>
<evidence type="ECO:0000256" key="2">
    <source>
        <dbReference type="SAM" id="SignalP"/>
    </source>
</evidence>
<keyword evidence="2" id="KW-0732">Signal</keyword>
<evidence type="ECO:0000256" key="1">
    <source>
        <dbReference type="SAM" id="Coils"/>
    </source>
</evidence>
<dbReference type="Proteomes" id="UP000218765">
    <property type="component" value="Chromosome"/>
</dbReference>
<dbReference type="PROSITE" id="PS51257">
    <property type="entry name" value="PROKAR_LIPOPROTEIN"/>
    <property type="match status" value="1"/>
</dbReference>
<feature type="coiled-coil region" evidence="1">
    <location>
        <begin position="47"/>
        <end position="110"/>
    </location>
</feature>
<reference evidence="3 4" key="1">
    <citation type="submission" date="2017-05" db="EMBL/GenBank/DDBJ databases">
        <title>Thiocyanate degradation by Thiohalobacter thiocyanaticus FOKN1.</title>
        <authorList>
            <person name="Oshiki M."/>
            <person name="Fukushima T."/>
            <person name="Kawano S."/>
            <person name="Nakagawa J."/>
        </authorList>
    </citation>
    <scope>NUCLEOTIDE SEQUENCE [LARGE SCALE GENOMIC DNA]</scope>
    <source>
        <strain evidence="3 4">FOKN1</strain>
    </source>
</reference>
<feature type="signal peptide" evidence="2">
    <location>
        <begin position="1"/>
        <end position="27"/>
    </location>
</feature>
<dbReference type="AlphaFoldDB" id="A0A1Z4VNI4"/>
<evidence type="ECO:0000313" key="4">
    <source>
        <dbReference type="Proteomes" id="UP000218765"/>
    </source>
</evidence>
<gene>
    <name evidence="3" type="ORF">FOKN1_0661</name>
</gene>
<protein>
    <submittedName>
        <fullName evidence="3">ATPase</fullName>
    </submittedName>
</protein>
<keyword evidence="1" id="KW-0175">Coiled coil</keyword>
<organism evidence="3 4">
    <name type="scientific">Thiohalobacter thiocyanaticus</name>
    <dbReference type="NCBI Taxonomy" id="585455"/>
    <lineage>
        <taxon>Bacteria</taxon>
        <taxon>Pseudomonadati</taxon>
        <taxon>Pseudomonadota</taxon>
        <taxon>Gammaproteobacteria</taxon>
        <taxon>Thiohalobacterales</taxon>
        <taxon>Thiohalobacteraceae</taxon>
        <taxon>Thiohalobacter</taxon>
    </lineage>
</organism>
<proteinExistence type="predicted"/>
<dbReference type="KEGG" id="ttc:FOKN1_0661"/>
<name>A0A1Z4VNI4_9GAMM</name>
<keyword evidence="4" id="KW-1185">Reference proteome</keyword>
<accession>A0A1Z4VNI4</accession>
<sequence>MKSAPTGTAPAALAMLAALTLAGCQTAYYGAMEKLGFEKRDLLVDRVEDARGAQQEAKQQFENALEQFIAVTDFRGGELEDRYRRLKSEYDASESQAEKVSDRIRDVERVARDLFAEWEHELEQYTSRDLRRASERQLADTRRRYDLLIDRMRRAERRIEPVLNAFRDRVLFLKHNLNAQAISALRADRAEVESDIAALVAEMNASIAEADAFIQRMSAD</sequence>
<evidence type="ECO:0000313" key="3">
    <source>
        <dbReference type="EMBL" id="BAZ93063.1"/>
    </source>
</evidence>
<feature type="chain" id="PRO_5012238697" evidence="2">
    <location>
        <begin position="28"/>
        <end position="220"/>
    </location>
</feature>
<dbReference type="EMBL" id="AP018052">
    <property type="protein sequence ID" value="BAZ93063.1"/>
    <property type="molecule type" value="Genomic_DNA"/>
</dbReference>